<keyword evidence="1" id="KW-1133">Transmembrane helix</keyword>
<dbReference type="RefSeq" id="WP_124085309.1">
    <property type="nucleotide sequence ID" value="NZ_UXAW01000046.1"/>
</dbReference>
<keyword evidence="1" id="KW-0812">Transmembrane</keyword>
<sequence>MLPWLSLVLCYAGFVALALAMPRHHEELRGGKPGAAGQRLWRLAGAALLAASLWPALVWWPEAAIAVSAWLGMATVAAFALAMVLTFGPTRRRGLSAALPVCLAVALGLLAR</sequence>
<gene>
    <name evidence="2" type="ORF">XINFAN_00881</name>
</gene>
<keyword evidence="1" id="KW-0472">Membrane</keyword>
<organism evidence="2 3">
    <name type="scientific">Pseudogemmobacter humi</name>
    <dbReference type="NCBI Taxonomy" id="2483812"/>
    <lineage>
        <taxon>Bacteria</taxon>
        <taxon>Pseudomonadati</taxon>
        <taxon>Pseudomonadota</taxon>
        <taxon>Alphaproteobacteria</taxon>
        <taxon>Rhodobacterales</taxon>
        <taxon>Paracoccaceae</taxon>
        <taxon>Pseudogemmobacter</taxon>
    </lineage>
</organism>
<dbReference type="Pfam" id="PF11804">
    <property type="entry name" value="DUF3325"/>
    <property type="match status" value="1"/>
</dbReference>
<reference evidence="2 3" key="1">
    <citation type="submission" date="2018-11" db="EMBL/GenBank/DDBJ databases">
        <authorList>
            <person name="Criscuolo A."/>
        </authorList>
    </citation>
    <scope>NUCLEOTIDE SEQUENCE [LARGE SCALE GENOMIC DNA]</scope>
    <source>
        <strain evidence="2">ACIP111625</strain>
    </source>
</reference>
<keyword evidence="3" id="KW-1185">Reference proteome</keyword>
<protein>
    <recommendedName>
        <fullName evidence="4">DUF3325 domain-containing protein</fullName>
    </recommendedName>
</protein>
<proteinExistence type="predicted"/>
<dbReference type="EMBL" id="UXAW01000046">
    <property type="protein sequence ID" value="VDC22939.1"/>
    <property type="molecule type" value="Genomic_DNA"/>
</dbReference>
<dbReference type="InterPro" id="IPR021762">
    <property type="entry name" value="DUF3325"/>
</dbReference>
<evidence type="ECO:0008006" key="4">
    <source>
        <dbReference type="Google" id="ProtNLM"/>
    </source>
</evidence>
<name>A0A3P5X471_9RHOB</name>
<feature type="transmembrane region" description="Helical" evidence="1">
    <location>
        <begin position="94"/>
        <end position="111"/>
    </location>
</feature>
<evidence type="ECO:0000256" key="1">
    <source>
        <dbReference type="SAM" id="Phobius"/>
    </source>
</evidence>
<dbReference type="AlphaFoldDB" id="A0A3P5X471"/>
<evidence type="ECO:0000313" key="2">
    <source>
        <dbReference type="EMBL" id="VDC22939.1"/>
    </source>
</evidence>
<feature type="transmembrane region" description="Helical" evidence="1">
    <location>
        <begin position="67"/>
        <end position="88"/>
    </location>
</feature>
<dbReference type="OrthoDB" id="6009065at2"/>
<dbReference type="Proteomes" id="UP000277498">
    <property type="component" value="Unassembled WGS sequence"/>
</dbReference>
<accession>A0A3P5X471</accession>
<evidence type="ECO:0000313" key="3">
    <source>
        <dbReference type="Proteomes" id="UP000277498"/>
    </source>
</evidence>
<feature type="transmembrane region" description="Helical" evidence="1">
    <location>
        <begin position="40"/>
        <end position="60"/>
    </location>
</feature>